<reference evidence="1 2" key="1">
    <citation type="journal article" date="2016" name="Nat. Commun.">
        <title>Thousands of microbial genomes shed light on interconnected biogeochemical processes in an aquifer system.</title>
        <authorList>
            <person name="Anantharaman K."/>
            <person name="Brown C.T."/>
            <person name="Hug L.A."/>
            <person name="Sharon I."/>
            <person name="Castelle C.J."/>
            <person name="Probst A.J."/>
            <person name="Thomas B.C."/>
            <person name="Singh A."/>
            <person name="Wilkins M.J."/>
            <person name="Karaoz U."/>
            <person name="Brodie E.L."/>
            <person name="Williams K.H."/>
            <person name="Hubbard S.S."/>
            <person name="Banfield J.F."/>
        </authorList>
    </citation>
    <scope>NUCLEOTIDE SEQUENCE [LARGE SCALE GENOMIC DNA]</scope>
</reference>
<comment type="caution">
    <text evidence="1">The sequence shown here is derived from an EMBL/GenBank/DDBJ whole genome shotgun (WGS) entry which is preliminary data.</text>
</comment>
<name>A0A1G2K4B9_9BACT</name>
<evidence type="ECO:0008006" key="3">
    <source>
        <dbReference type="Google" id="ProtNLM"/>
    </source>
</evidence>
<dbReference type="Proteomes" id="UP000177152">
    <property type="component" value="Unassembled WGS sequence"/>
</dbReference>
<proteinExistence type="predicted"/>
<evidence type="ECO:0000313" key="1">
    <source>
        <dbReference type="EMBL" id="OGZ94257.1"/>
    </source>
</evidence>
<sequence length="145" mass="16726">MTIEFSRKLIKGRIVEVIFEQMIREEGRYTVIPFGYEHTMPTLAQYRNISEVPNVIDNISDAPDFALISEDKTKLFLVEVKYQRTLDIEELSTCGKKLLDRRESPWVFVATPNGFYCAPCSSVCRENKIGELSKTGLQWNVKQTI</sequence>
<dbReference type="EMBL" id="MHQC01000039">
    <property type="protein sequence ID" value="OGZ94257.1"/>
    <property type="molecule type" value="Genomic_DNA"/>
</dbReference>
<organism evidence="1 2">
    <name type="scientific">Candidatus Sungbacteria bacterium RIFCSPHIGHO2_01_FULL_47_32</name>
    <dbReference type="NCBI Taxonomy" id="1802264"/>
    <lineage>
        <taxon>Bacteria</taxon>
        <taxon>Candidatus Sungiibacteriota</taxon>
    </lineage>
</organism>
<accession>A0A1G2K4B9</accession>
<dbReference type="AlphaFoldDB" id="A0A1G2K4B9"/>
<gene>
    <name evidence="1" type="ORF">A2633_05605</name>
</gene>
<evidence type="ECO:0000313" key="2">
    <source>
        <dbReference type="Proteomes" id="UP000177152"/>
    </source>
</evidence>
<protein>
    <recommendedName>
        <fullName evidence="3">Type I restriction enzyme R protein N-terminal domain-containing protein</fullName>
    </recommendedName>
</protein>